<reference evidence="6 7" key="1">
    <citation type="submission" date="2016-05" db="EMBL/GenBank/DDBJ databases">
        <title>Genomic Taxonomy of the Vibrionaceae.</title>
        <authorList>
            <person name="Gomez-Gil B."/>
            <person name="Enciso-Ibarra J."/>
        </authorList>
    </citation>
    <scope>NUCLEOTIDE SEQUENCE [LARGE SCALE GENOMIC DNA]</scope>
    <source>
        <strain evidence="6 7">CAIM 1920</strain>
    </source>
</reference>
<evidence type="ECO:0000256" key="4">
    <source>
        <dbReference type="ARBA" id="ARBA00023136"/>
    </source>
</evidence>
<keyword evidence="4 5" id="KW-0472">Membrane</keyword>
<keyword evidence="2 5" id="KW-0812">Transmembrane</keyword>
<evidence type="ECO:0000256" key="2">
    <source>
        <dbReference type="ARBA" id="ARBA00022692"/>
    </source>
</evidence>
<dbReference type="PANTHER" id="PTHR30249">
    <property type="entry name" value="PUTATIVE SEROTONIN TRANSPORTER"/>
    <property type="match status" value="1"/>
</dbReference>
<name>A0A1C3EDZ6_9GAMM</name>
<dbReference type="GO" id="GO:0016020">
    <property type="term" value="C:membrane"/>
    <property type="evidence" value="ECO:0007669"/>
    <property type="project" value="UniProtKB-SubCell"/>
</dbReference>
<dbReference type="Pfam" id="PF04172">
    <property type="entry name" value="LrgB"/>
    <property type="match status" value="1"/>
</dbReference>
<comment type="caution">
    <text evidence="6">The sequence shown here is derived from an EMBL/GenBank/DDBJ whole genome shotgun (WGS) entry which is preliminary data.</text>
</comment>
<accession>A0A1C3EDZ6</accession>
<dbReference type="AlphaFoldDB" id="A0A1C3EDZ6"/>
<feature type="transmembrane region" description="Helical" evidence="5">
    <location>
        <begin position="134"/>
        <end position="157"/>
    </location>
</feature>
<dbReference type="Proteomes" id="UP000094936">
    <property type="component" value="Unassembled WGS sequence"/>
</dbReference>
<dbReference type="EMBL" id="LYBM01000035">
    <property type="protein sequence ID" value="ODA31477.1"/>
    <property type="molecule type" value="Genomic_DNA"/>
</dbReference>
<feature type="transmembrane region" description="Helical" evidence="5">
    <location>
        <begin position="84"/>
        <end position="107"/>
    </location>
</feature>
<evidence type="ECO:0000256" key="3">
    <source>
        <dbReference type="ARBA" id="ARBA00022989"/>
    </source>
</evidence>
<gene>
    <name evidence="6" type="ORF">A8L45_16975</name>
</gene>
<sequence>MWLLSTIAVYFIARTIALRVKHPLCNPIFIALAVLMTGLSLTDTSYAVYFEQNEVLHALLGPAIVAMAYPVYEQLPTIRRYWKVIFLACMTASVLSMAIGAGLALFISDNLVIMASVLPKSISTPFALSVSEHIGGVASITSALVIVAGLLGAMFAYPIFNWLKIKSPLARGLAIGAVSHAIGTAKAAESDYKEGAMSSLALVLCGIITSVLSPLFFALFTWLTTTPM</sequence>
<evidence type="ECO:0000313" key="6">
    <source>
        <dbReference type="EMBL" id="ODA31477.1"/>
    </source>
</evidence>
<dbReference type="STRING" id="1080227.A8L45_16975"/>
<keyword evidence="3 5" id="KW-1133">Transmembrane helix</keyword>
<protein>
    <submittedName>
        <fullName evidence="6">CidB/LrgB family autolysis modulator</fullName>
    </submittedName>
</protein>
<dbReference type="RefSeq" id="WP_068904446.1">
    <property type="nucleotide sequence ID" value="NZ_JBHUIF010000029.1"/>
</dbReference>
<dbReference type="InterPro" id="IPR007300">
    <property type="entry name" value="CidB/LrgB"/>
</dbReference>
<evidence type="ECO:0000256" key="1">
    <source>
        <dbReference type="ARBA" id="ARBA00004141"/>
    </source>
</evidence>
<dbReference type="PANTHER" id="PTHR30249:SF0">
    <property type="entry name" value="PLASTIDAL GLYCOLATE_GLYCERATE TRANSLOCATOR 1, CHLOROPLASTIC"/>
    <property type="match status" value="1"/>
</dbReference>
<evidence type="ECO:0000256" key="5">
    <source>
        <dbReference type="SAM" id="Phobius"/>
    </source>
</evidence>
<feature type="transmembrane region" description="Helical" evidence="5">
    <location>
        <begin position="200"/>
        <end position="223"/>
    </location>
</feature>
<comment type="subcellular location">
    <subcellularLocation>
        <location evidence="1">Membrane</location>
        <topology evidence="1">Multi-pass membrane protein</topology>
    </subcellularLocation>
</comment>
<evidence type="ECO:0000313" key="7">
    <source>
        <dbReference type="Proteomes" id="UP000094936"/>
    </source>
</evidence>
<proteinExistence type="predicted"/>
<keyword evidence="7" id="KW-1185">Reference proteome</keyword>
<organism evidence="6 7">
    <name type="scientific">Veronia pacifica</name>
    <dbReference type="NCBI Taxonomy" id="1080227"/>
    <lineage>
        <taxon>Bacteria</taxon>
        <taxon>Pseudomonadati</taxon>
        <taxon>Pseudomonadota</taxon>
        <taxon>Gammaproteobacteria</taxon>
        <taxon>Vibrionales</taxon>
        <taxon>Vibrionaceae</taxon>
        <taxon>Veronia</taxon>
    </lineage>
</organism>
<feature type="transmembrane region" description="Helical" evidence="5">
    <location>
        <begin position="55"/>
        <end position="72"/>
    </location>
</feature>
<dbReference type="OrthoDB" id="9811701at2"/>
<feature type="transmembrane region" description="Helical" evidence="5">
    <location>
        <begin position="28"/>
        <end position="49"/>
    </location>
</feature>